<dbReference type="Pfam" id="PF09438">
    <property type="entry name" value="DUF2017"/>
    <property type="match status" value="1"/>
</dbReference>
<gene>
    <name evidence="1" type="ORF">UFOPK2310_00405</name>
    <name evidence="2" type="ORF">UFOPK4043_00569</name>
</gene>
<protein>
    <submittedName>
        <fullName evidence="1">Unannotated protein</fullName>
    </submittedName>
</protein>
<dbReference type="EMBL" id="CAEZWW010000032">
    <property type="protein sequence ID" value="CAB4667025.1"/>
    <property type="molecule type" value="Genomic_DNA"/>
</dbReference>
<dbReference type="InterPro" id="IPR018561">
    <property type="entry name" value="AosR"/>
</dbReference>
<accession>A0A6J6M2S8</accession>
<dbReference type="AlphaFoldDB" id="A0A6J6M2S8"/>
<reference evidence="1" key="1">
    <citation type="submission" date="2020-05" db="EMBL/GenBank/DDBJ databases">
        <authorList>
            <person name="Chiriac C."/>
            <person name="Salcher M."/>
            <person name="Ghai R."/>
            <person name="Kavagutti S V."/>
        </authorList>
    </citation>
    <scope>NUCLEOTIDE SEQUENCE</scope>
</reference>
<name>A0A6J6M2S8_9ZZZZ</name>
<dbReference type="EMBL" id="CAFBPA010000063">
    <property type="protein sequence ID" value="CAB5002095.1"/>
    <property type="molecule type" value="Genomic_DNA"/>
</dbReference>
<proteinExistence type="predicted"/>
<evidence type="ECO:0000313" key="1">
    <source>
        <dbReference type="EMBL" id="CAB4667025.1"/>
    </source>
</evidence>
<sequence length="183" mass="20080">MSTGFQRTRTGRTVLRVDAMEKTVLASLAEQMIAFVAPTQAAASSDPLAAIVGIDEVAETPSDPALARMFPAAYRDDDEAAGDFRRFTERDLRALKIANATKVAGCLERSGEKLVLTGDEALCWLGFLNDTRIAIGTRLEITEENHDELAELPAEDPRAGLFDVYDWLTFLQDSLVQLELDSE</sequence>
<organism evidence="1">
    <name type="scientific">freshwater metagenome</name>
    <dbReference type="NCBI Taxonomy" id="449393"/>
    <lineage>
        <taxon>unclassified sequences</taxon>
        <taxon>metagenomes</taxon>
        <taxon>ecological metagenomes</taxon>
    </lineage>
</organism>
<evidence type="ECO:0000313" key="2">
    <source>
        <dbReference type="EMBL" id="CAB5002095.1"/>
    </source>
</evidence>